<evidence type="ECO:0000256" key="2">
    <source>
        <dbReference type="ARBA" id="ARBA00023043"/>
    </source>
</evidence>
<dbReference type="Gene3D" id="2.170.270.10">
    <property type="entry name" value="SET domain"/>
    <property type="match status" value="1"/>
</dbReference>
<dbReference type="InterPro" id="IPR051637">
    <property type="entry name" value="Ank_repeat_dom-contain_49"/>
</dbReference>
<dbReference type="NCBIfam" id="NF043024">
    <property type="entry name" value="T4SS_AnkI"/>
    <property type="match status" value="1"/>
</dbReference>
<dbReference type="PANTHER" id="PTHR24180:SF45">
    <property type="entry name" value="POLY [ADP-RIBOSE] POLYMERASE TANKYRASE"/>
    <property type="match status" value="1"/>
</dbReference>
<dbReference type="OrthoDB" id="5653514at2"/>
<dbReference type="PROSITE" id="PS50088">
    <property type="entry name" value="ANK_REPEAT"/>
    <property type="match status" value="1"/>
</dbReference>
<dbReference type="InterPro" id="IPR002110">
    <property type="entry name" value="Ankyrin_rpt"/>
</dbReference>
<evidence type="ECO:0000313" key="5">
    <source>
        <dbReference type="EMBL" id="CEG62134.1"/>
    </source>
</evidence>
<dbReference type="KEGG" id="tmc:LMI_2895"/>
<dbReference type="PANTHER" id="PTHR24180">
    <property type="entry name" value="CYCLIN-DEPENDENT KINASE INHIBITOR 2C-RELATED"/>
    <property type="match status" value="1"/>
</dbReference>
<dbReference type="RefSeq" id="WP_052679589.1">
    <property type="nucleotide sequence ID" value="NZ_JABTVM010000018.1"/>
</dbReference>
<dbReference type="Pfam" id="PF00856">
    <property type="entry name" value="SET"/>
    <property type="match status" value="1"/>
</dbReference>
<keyword evidence="2 3" id="KW-0040">ANK repeat</keyword>
<evidence type="ECO:0000313" key="6">
    <source>
        <dbReference type="EMBL" id="SCY73932.1"/>
    </source>
</evidence>
<reference evidence="6 8" key="3">
    <citation type="submission" date="2016-10" db="EMBL/GenBank/DDBJ databases">
        <authorList>
            <person name="Varghese N."/>
            <person name="Submissions S."/>
        </authorList>
    </citation>
    <scope>NUCLEOTIDE SEQUENCE [LARGE SCALE GENOMIC DNA]</scope>
    <source>
        <strain evidence="6 8">ATCC 33218</strain>
    </source>
</reference>
<dbReference type="PROSITE" id="PS50297">
    <property type="entry name" value="ANK_REP_REGION"/>
    <property type="match status" value="1"/>
</dbReference>
<reference evidence="7" key="1">
    <citation type="submission" date="2014-09" db="EMBL/GenBank/DDBJ databases">
        <authorList>
            <person name="Gomez-Valero L."/>
        </authorList>
    </citation>
    <scope>NUCLEOTIDE SEQUENCE [LARGE SCALE GENOMIC DNA]</scope>
    <source>
        <strain evidence="7">ATCC33218</strain>
    </source>
</reference>
<feature type="domain" description="SET" evidence="4">
    <location>
        <begin position="93"/>
        <end position="212"/>
    </location>
</feature>
<dbReference type="PROSITE" id="PS50280">
    <property type="entry name" value="SET"/>
    <property type="match status" value="1"/>
</dbReference>
<evidence type="ECO:0000256" key="1">
    <source>
        <dbReference type="ARBA" id="ARBA00022737"/>
    </source>
</evidence>
<dbReference type="EMBL" id="FMVN01000016">
    <property type="protein sequence ID" value="SCY73932.1"/>
    <property type="molecule type" value="Genomic_DNA"/>
</dbReference>
<reference evidence="5" key="2">
    <citation type="submission" date="2014-09" db="EMBL/GenBank/DDBJ databases">
        <authorList>
            <person name="GOMEZ-VALERO Laura"/>
        </authorList>
    </citation>
    <scope>NUCLEOTIDE SEQUENCE</scope>
    <source>
        <strain evidence="5">ATCC33218</strain>
    </source>
</reference>
<evidence type="ECO:0000313" key="7">
    <source>
        <dbReference type="Proteomes" id="UP000032414"/>
    </source>
</evidence>
<evidence type="ECO:0000313" key="8">
    <source>
        <dbReference type="Proteomes" id="UP000182998"/>
    </source>
</evidence>
<dbReference type="InterPro" id="IPR046341">
    <property type="entry name" value="SET_dom_sf"/>
</dbReference>
<dbReference type="PATRIC" id="fig|451.8.peg.2486"/>
<name>A0A098GI31_LEGMI</name>
<gene>
    <name evidence="5" type="ORF">LMI_2895</name>
    <name evidence="6" type="ORF">SAMN02982997_02725</name>
</gene>
<dbReference type="InterPro" id="IPR036770">
    <property type="entry name" value="Ankyrin_rpt-contain_sf"/>
</dbReference>
<dbReference type="STRING" id="451.B6N58_13370"/>
<dbReference type="EMBL" id="LN614830">
    <property type="protein sequence ID" value="CEG62134.1"/>
    <property type="molecule type" value="Genomic_DNA"/>
</dbReference>
<dbReference type="Gene3D" id="1.25.40.20">
    <property type="entry name" value="Ankyrin repeat-containing domain"/>
    <property type="match status" value="1"/>
</dbReference>
<protein>
    <submittedName>
        <fullName evidence="6">Ankyrin repeat-containing protein</fullName>
    </submittedName>
</protein>
<keyword evidence="1" id="KW-0677">Repeat</keyword>
<sequence>MLRHTKRKRSFPKKFEGFVIHTPIAYTSSESQTSKKRKDPISFFSEEPRKKRKLIASVSDKSDPPFLQQTLKDLGLEDMPLDSYIPSPLDKPDWVTVRKVSLLTNMDGHGLFARCDIPKGTCVGLYTGKEYSLDEFEAYLKENAEANGNYAMTIGEKIIDSSTSGNYTRYINFSDTQANVCFVAGRLQYQKVVKVITTTDIKAGQQFLVDYNVYDENASKHFYFLSPSDNWRSTEDLYSAYSYQTVRPPIDMPELDIKRSNNLLATNIGKAILGNKNLSTIDIPYEPEEINLPYLRKYRRNILRFEQADVFTPLMLACYLGQFENVRWLIDKGANINQQQHHSGNCPLFFALIGYSATLDNKRAYVEIIKLLINNKANLCVHDRTDKTFLHKAISTLDKEDFQAVMNVIKEQEEVNLHQLFSFIDENSDDILVHCLREKLFDHAKILLRTYPTYFKEYYMSGSGEDKAFNKEAFIDATKNYSPNERQTLFRLLQEQFTTARPRLFSDLGLARAEEIDAENLSSSMMM</sequence>
<dbReference type="AlphaFoldDB" id="A0A098GI31"/>
<accession>A0A098GI31</accession>
<organism evidence="5 7">
    <name type="scientific">Legionella micdadei</name>
    <name type="common">Tatlockia micdadei</name>
    <dbReference type="NCBI Taxonomy" id="451"/>
    <lineage>
        <taxon>Bacteria</taxon>
        <taxon>Pseudomonadati</taxon>
        <taxon>Pseudomonadota</taxon>
        <taxon>Gammaproteobacteria</taxon>
        <taxon>Legionellales</taxon>
        <taxon>Legionellaceae</taxon>
        <taxon>Legionella</taxon>
    </lineage>
</organism>
<dbReference type="SUPFAM" id="SSF48403">
    <property type="entry name" value="Ankyrin repeat"/>
    <property type="match status" value="1"/>
</dbReference>
<dbReference type="Proteomes" id="UP000182998">
    <property type="component" value="Unassembled WGS sequence"/>
</dbReference>
<dbReference type="HOGENOM" id="CLU_499483_0_0_6"/>
<dbReference type="SUPFAM" id="SSF82199">
    <property type="entry name" value="SET domain"/>
    <property type="match status" value="1"/>
</dbReference>
<proteinExistence type="predicted"/>
<dbReference type="Proteomes" id="UP000032414">
    <property type="component" value="Chromosome I"/>
</dbReference>
<keyword evidence="8" id="KW-1185">Reference proteome</keyword>
<dbReference type="SMART" id="SM00248">
    <property type="entry name" value="ANK"/>
    <property type="match status" value="3"/>
</dbReference>
<feature type="repeat" description="ANK" evidence="3">
    <location>
        <begin position="309"/>
        <end position="341"/>
    </location>
</feature>
<dbReference type="InterPro" id="IPR001214">
    <property type="entry name" value="SET_dom"/>
</dbReference>
<dbReference type="Pfam" id="PF00023">
    <property type="entry name" value="Ank"/>
    <property type="match status" value="1"/>
</dbReference>
<dbReference type="SMART" id="SM00317">
    <property type="entry name" value="SET"/>
    <property type="match status" value="1"/>
</dbReference>
<evidence type="ECO:0000259" key="4">
    <source>
        <dbReference type="PROSITE" id="PS50280"/>
    </source>
</evidence>
<evidence type="ECO:0000256" key="3">
    <source>
        <dbReference type="PROSITE-ProRule" id="PRU00023"/>
    </source>
</evidence>